<organism evidence="1">
    <name type="scientific">Trepomonas sp. PC1</name>
    <dbReference type="NCBI Taxonomy" id="1076344"/>
    <lineage>
        <taxon>Eukaryota</taxon>
        <taxon>Metamonada</taxon>
        <taxon>Diplomonadida</taxon>
        <taxon>Hexamitidae</taxon>
        <taxon>Hexamitinae</taxon>
        <taxon>Trepomonas</taxon>
    </lineage>
</organism>
<dbReference type="InterPro" id="IPR026906">
    <property type="entry name" value="LRR_5"/>
</dbReference>
<dbReference type="AlphaFoldDB" id="A0A146K8U9"/>
<protein>
    <submittedName>
        <fullName evidence="1">Leucine rich repeats-containing protein</fullName>
    </submittedName>
</protein>
<proteinExistence type="predicted"/>
<dbReference type="Pfam" id="PF13306">
    <property type="entry name" value="LRR_5"/>
    <property type="match status" value="1"/>
</dbReference>
<name>A0A146K8U9_9EUKA</name>
<accession>A0A146K8U9</accession>
<evidence type="ECO:0000313" key="1">
    <source>
        <dbReference type="EMBL" id="JAP91951.1"/>
    </source>
</evidence>
<feature type="non-terminal residue" evidence="1">
    <location>
        <position position="1"/>
    </location>
</feature>
<reference evidence="1" key="1">
    <citation type="submission" date="2015-07" db="EMBL/GenBank/DDBJ databases">
        <title>Adaptation to a free-living lifestyle via gene acquisitions in the diplomonad Trepomonas sp. PC1.</title>
        <authorList>
            <person name="Xu F."/>
            <person name="Jerlstrom-Hultqvist J."/>
            <person name="Kolisko M."/>
            <person name="Simpson A.G.B."/>
            <person name="Roger A.J."/>
            <person name="Svard S.G."/>
            <person name="Andersson J.O."/>
        </authorList>
    </citation>
    <scope>NUCLEOTIDE SEQUENCE</scope>
    <source>
        <strain evidence="1">PC1</strain>
    </source>
</reference>
<sequence length="303" mass="35078">LHYLQFYLVKNALSAKLLTNQFQSPPQMNKMLSQFLFLRMVGLPLAQVQAAACGSILNGCLVLQCKSTKTRFNQRSDFSFIFAPFLTEIIEQQFEETAALMIFAPLVKRVADRAFFKTQLERLHMPLLKTAKVASFTGYNYEFIQLPDLKHTMVANSFSDCQNLKLFIGEKLQQLNGWCFYGCKQLETVIAPYAKIENYAFFGCSMLRAAKTLGNEFECNCDNCPKCWEMMPLCDYRGQQYMLTSEYNTLKKDEKNQQNVIYPLLNKQLREEINANETKRANIQPLKEFVCKISDYFIVDNMQ</sequence>
<dbReference type="InterPro" id="IPR032675">
    <property type="entry name" value="LRR_dom_sf"/>
</dbReference>
<dbReference type="EMBL" id="GDID01004655">
    <property type="protein sequence ID" value="JAP91951.1"/>
    <property type="molecule type" value="Transcribed_RNA"/>
</dbReference>
<gene>
    <name evidence="1" type="ORF">TPC1_16263</name>
</gene>
<dbReference type="Gene3D" id="3.80.10.10">
    <property type="entry name" value="Ribonuclease Inhibitor"/>
    <property type="match status" value="1"/>
</dbReference>